<accession>A0A2P2K417</accession>
<organism evidence="1">
    <name type="scientific">Rhizophora mucronata</name>
    <name type="common">Asiatic mangrove</name>
    <dbReference type="NCBI Taxonomy" id="61149"/>
    <lineage>
        <taxon>Eukaryota</taxon>
        <taxon>Viridiplantae</taxon>
        <taxon>Streptophyta</taxon>
        <taxon>Embryophyta</taxon>
        <taxon>Tracheophyta</taxon>
        <taxon>Spermatophyta</taxon>
        <taxon>Magnoliopsida</taxon>
        <taxon>eudicotyledons</taxon>
        <taxon>Gunneridae</taxon>
        <taxon>Pentapetalae</taxon>
        <taxon>rosids</taxon>
        <taxon>fabids</taxon>
        <taxon>Malpighiales</taxon>
        <taxon>Rhizophoraceae</taxon>
        <taxon>Rhizophora</taxon>
    </lineage>
</organism>
<proteinExistence type="predicted"/>
<protein>
    <submittedName>
        <fullName evidence="1">Uncharacterized protein</fullName>
    </submittedName>
</protein>
<reference evidence="1" key="1">
    <citation type="submission" date="2018-02" db="EMBL/GenBank/DDBJ databases">
        <title>Rhizophora mucronata_Transcriptome.</title>
        <authorList>
            <person name="Meera S.P."/>
            <person name="Sreeshan A."/>
            <person name="Augustine A."/>
        </authorList>
    </citation>
    <scope>NUCLEOTIDE SEQUENCE</scope>
    <source>
        <tissue evidence="1">Leaf</tissue>
    </source>
</reference>
<sequence length="39" mass="4769">MQITKSSRHSEYERMGSYLTVSELEASNYYHYEGYRHHK</sequence>
<dbReference type="AlphaFoldDB" id="A0A2P2K417"/>
<evidence type="ECO:0000313" key="1">
    <source>
        <dbReference type="EMBL" id="MBX00429.1"/>
    </source>
</evidence>
<name>A0A2P2K417_RHIMU</name>
<dbReference type="EMBL" id="GGEC01019945">
    <property type="protein sequence ID" value="MBX00429.1"/>
    <property type="molecule type" value="Transcribed_RNA"/>
</dbReference>